<feature type="transmembrane region" description="Helical" evidence="8">
    <location>
        <begin position="103"/>
        <end position="122"/>
    </location>
</feature>
<evidence type="ECO:0000256" key="9">
    <source>
        <dbReference type="SAM" id="MobiDB-lite"/>
    </source>
</evidence>
<evidence type="ECO:0000256" key="6">
    <source>
        <dbReference type="ARBA" id="ARBA00023136"/>
    </source>
</evidence>
<proteinExistence type="inferred from homology"/>
<keyword evidence="12" id="KW-1185">Reference proteome</keyword>
<accession>A0ABR6EJI0</accession>
<comment type="caution">
    <text evidence="8">Lacks conserved residue(s) required for the propagation of feature annotation.</text>
</comment>
<feature type="compositionally biased region" description="Low complexity" evidence="9">
    <location>
        <begin position="16"/>
        <end position="36"/>
    </location>
</feature>
<comment type="subcellular location">
    <subcellularLocation>
        <location evidence="1 8">Cell membrane</location>
        <topology evidence="1 8">Multi-pass membrane protein</topology>
    </subcellularLocation>
</comment>
<keyword evidence="2 8" id="KW-1003">Cell membrane</keyword>
<keyword evidence="6 8" id="KW-0472">Membrane</keyword>
<dbReference type="InterPro" id="IPR036526">
    <property type="entry name" value="C-N_Hydrolase_sf"/>
</dbReference>
<dbReference type="HAMAP" id="MF_01148">
    <property type="entry name" value="Lnt"/>
    <property type="match status" value="1"/>
</dbReference>
<feature type="domain" description="CN hydrolase" evidence="10">
    <location>
        <begin position="305"/>
        <end position="560"/>
    </location>
</feature>
<comment type="caution">
    <text evidence="11">The sequence shown here is derived from an EMBL/GenBank/DDBJ whole genome shotgun (WGS) entry which is preliminary data.</text>
</comment>
<keyword evidence="4 8" id="KW-0812">Transmembrane</keyword>
<evidence type="ECO:0000256" key="8">
    <source>
        <dbReference type="HAMAP-Rule" id="MF_01148"/>
    </source>
</evidence>
<feature type="region of interest" description="Disordered" evidence="9">
    <location>
        <begin position="1"/>
        <end position="38"/>
    </location>
</feature>
<evidence type="ECO:0000256" key="4">
    <source>
        <dbReference type="ARBA" id="ARBA00022692"/>
    </source>
</evidence>
<dbReference type="EC" id="2.3.1.269" evidence="8"/>
<reference evidence="12" key="1">
    <citation type="journal article" date="2020" name="Syst. Appl. Microbiol.">
        <title>Streptomyces alkaliterrae sp. nov., isolated from an alkaline soil, and emended descriptions of Streptomyces alkaliphilus, Streptomyces calidiresistens and Streptomyces durbertensis.</title>
        <authorList>
            <person name="Swiecimska M."/>
            <person name="Golinska P."/>
            <person name="Nouioui I."/>
            <person name="Wypij M."/>
            <person name="Rai M."/>
            <person name="Sangal V."/>
            <person name="Goodfellow M."/>
        </authorList>
    </citation>
    <scope>NUCLEOTIDE SEQUENCE [LARGE SCALE GENOMIC DNA]</scope>
    <source>
        <strain evidence="12">DSM 104538</strain>
    </source>
</reference>
<evidence type="ECO:0000313" key="12">
    <source>
        <dbReference type="Proteomes" id="UP000766698"/>
    </source>
</evidence>
<gene>
    <name evidence="8 11" type="primary">lnt</name>
    <name evidence="11" type="ORF">GL263_17905</name>
</gene>
<evidence type="ECO:0000256" key="1">
    <source>
        <dbReference type="ARBA" id="ARBA00004651"/>
    </source>
</evidence>
<dbReference type="EMBL" id="WMLF01000280">
    <property type="protein sequence ID" value="MBB1245423.1"/>
    <property type="molecule type" value="Genomic_DNA"/>
</dbReference>
<dbReference type="Pfam" id="PF00795">
    <property type="entry name" value="CN_hydrolase"/>
    <property type="match status" value="1"/>
</dbReference>
<dbReference type="InterPro" id="IPR045378">
    <property type="entry name" value="LNT_N"/>
</dbReference>
<dbReference type="PANTHER" id="PTHR38686:SF1">
    <property type="entry name" value="APOLIPOPROTEIN N-ACYLTRANSFERASE"/>
    <property type="match status" value="1"/>
</dbReference>
<comment type="pathway">
    <text evidence="8">Protein modification; lipoprotein biosynthesis (N-acyl transfer).</text>
</comment>
<feature type="transmembrane region" description="Helical" evidence="8">
    <location>
        <begin position="128"/>
        <end position="150"/>
    </location>
</feature>
<feature type="compositionally biased region" description="Basic and acidic residues" evidence="9">
    <location>
        <begin position="250"/>
        <end position="260"/>
    </location>
</feature>
<dbReference type="RefSeq" id="WP_182856731.1">
    <property type="nucleotide sequence ID" value="NZ_WMLF01000280.1"/>
</dbReference>
<organism evidence="11 12">
    <name type="scientific">Streptomyces durbertensis</name>
    <dbReference type="NCBI Taxonomy" id="2448886"/>
    <lineage>
        <taxon>Bacteria</taxon>
        <taxon>Bacillati</taxon>
        <taxon>Actinomycetota</taxon>
        <taxon>Actinomycetes</taxon>
        <taxon>Kitasatosporales</taxon>
        <taxon>Streptomycetaceae</taxon>
        <taxon>Streptomyces</taxon>
    </lineage>
</organism>
<dbReference type="PANTHER" id="PTHR38686">
    <property type="entry name" value="APOLIPOPROTEIN N-ACYLTRANSFERASE"/>
    <property type="match status" value="1"/>
</dbReference>
<feature type="region of interest" description="Disordered" evidence="9">
    <location>
        <begin position="234"/>
        <end position="274"/>
    </location>
</feature>
<sequence length="604" mass="63492">MPTGSDTTADTDRGTTARPASGDSSAGGATAHAGRPPLRRTPARLTAALWRRLSGGAPRALLAALAGLALAAAFPPYDLWPLSLLAVAALSLLTHGRTARQGAWTGFVFGLAFFVGLLKWLSVVGWDAVLGLSVLQALFLAALGAALAAVSRLRAWPLWSACLWVAQEWARDRVPFGGFPWGRLAFANTGSPFTPLAALGGAPLVTFAVALTATLLAAAVTVLATGTLRIRRQAGAASGDTSGTPPQPETRPETRPDDPGHPGPAPADTAARGRARPAALAAAGALAVTCLGYAVPVPTAAADTVDIAVVQGNVQRPGMDFLGRPMMILNNHVEPTIALAEDVHAGRVPRPDLVIWPENASDLDPHRYPQARAAIDRAVAAIGVPVLVGALVDHPTREGYVENQGIVWDPRTGPGDSYTKQHPVPFGEYVPFREQLSKVISRLERVPRDFWPGDKPGVLQVGPARLGDVICFEIAYDEIVRDTVNAGARALVVQTNNATYGRTGQPEQQLAMSRLRAIEHGRAIVTAAPSGISAIVAPDGTIKQRTEEFTQDVLTARLPLRDERTVADRVGATPEWALALVGLGAVVAGPVARRTKKHQKGNPQ</sequence>
<keyword evidence="3 8" id="KW-0808">Transferase</keyword>
<comment type="function">
    <text evidence="8">Catalyzes the phospholipid dependent N-acylation of the N-terminal cysteine of apolipoprotein, the last step in lipoprotein maturation.</text>
</comment>
<dbReference type="PROSITE" id="PS50263">
    <property type="entry name" value="CN_HYDROLASE"/>
    <property type="match status" value="1"/>
</dbReference>
<feature type="transmembrane region" description="Helical" evidence="8">
    <location>
        <begin position="56"/>
        <end position="73"/>
    </location>
</feature>
<feature type="transmembrane region" description="Helical" evidence="8">
    <location>
        <begin position="204"/>
        <end position="224"/>
    </location>
</feature>
<evidence type="ECO:0000313" key="11">
    <source>
        <dbReference type="EMBL" id="MBB1245423.1"/>
    </source>
</evidence>
<dbReference type="Pfam" id="PF20154">
    <property type="entry name" value="LNT_N"/>
    <property type="match status" value="1"/>
</dbReference>
<dbReference type="SUPFAM" id="SSF56317">
    <property type="entry name" value="Carbon-nitrogen hydrolase"/>
    <property type="match status" value="1"/>
</dbReference>
<dbReference type="Proteomes" id="UP000766698">
    <property type="component" value="Unassembled WGS sequence"/>
</dbReference>
<evidence type="ECO:0000256" key="3">
    <source>
        <dbReference type="ARBA" id="ARBA00022679"/>
    </source>
</evidence>
<dbReference type="InterPro" id="IPR003010">
    <property type="entry name" value="C-N_Hydrolase"/>
</dbReference>
<comment type="similarity">
    <text evidence="8">Belongs to the CN hydrolase family. Apolipoprotein N-acyltransferase subfamily.</text>
</comment>
<evidence type="ECO:0000256" key="7">
    <source>
        <dbReference type="ARBA" id="ARBA00023315"/>
    </source>
</evidence>
<dbReference type="NCBIfam" id="TIGR00546">
    <property type="entry name" value="lnt"/>
    <property type="match status" value="1"/>
</dbReference>
<evidence type="ECO:0000256" key="5">
    <source>
        <dbReference type="ARBA" id="ARBA00022989"/>
    </source>
</evidence>
<name>A0ABR6EJI0_9ACTN</name>
<evidence type="ECO:0000259" key="10">
    <source>
        <dbReference type="PROSITE" id="PS50263"/>
    </source>
</evidence>
<keyword evidence="5 8" id="KW-1133">Transmembrane helix</keyword>
<dbReference type="InterPro" id="IPR004563">
    <property type="entry name" value="Apolipo_AcylTrfase"/>
</dbReference>
<protein>
    <recommendedName>
        <fullName evidence="8">Apolipoprotein N-acyltransferase</fullName>
        <shortName evidence="8">ALP N-acyltransferase</shortName>
        <ecNumber evidence="8">2.3.1.269</ecNumber>
    </recommendedName>
</protein>
<dbReference type="CDD" id="cd07571">
    <property type="entry name" value="ALP_N-acyl_transferase"/>
    <property type="match status" value="1"/>
</dbReference>
<evidence type="ECO:0000256" key="2">
    <source>
        <dbReference type="ARBA" id="ARBA00022475"/>
    </source>
</evidence>
<keyword evidence="7 8" id="KW-0012">Acyltransferase</keyword>
<dbReference type="Gene3D" id="3.60.110.10">
    <property type="entry name" value="Carbon-nitrogen hydrolase"/>
    <property type="match status" value="1"/>
</dbReference>
<comment type="catalytic activity">
    <reaction evidence="8">
        <text>N-terminal S-1,2-diacyl-sn-glyceryl-L-cysteinyl-[lipoprotein] + a glycerophospholipid = N-acyl-S-1,2-diacyl-sn-glyceryl-L-cysteinyl-[lipoprotein] + a 2-acyl-sn-glycero-3-phospholipid + H(+)</text>
        <dbReference type="Rhea" id="RHEA:48228"/>
        <dbReference type="Rhea" id="RHEA-COMP:14681"/>
        <dbReference type="Rhea" id="RHEA-COMP:14684"/>
        <dbReference type="ChEBI" id="CHEBI:15378"/>
        <dbReference type="ChEBI" id="CHEBI:136912"/>
        <dbReference type="ChEBI" id="CHEBI:140656"/>
        <dbReference type="ChEBI" id="CHEBI:140657"/>
        <dbReference type="ChEBI" id="CHEBI:140660"/>
        <dbReference type="EC" id="2.3.1.269"/>
    </reaction>
</comment>